<evidence type="ECO:0000256" key="1">
    <source>
        <dbReference type="SAM" id="MobiDB-lite"/>
    </source>
</evidence>
<evidence type="ECO:0000313" key="2">
    <source>
        <dbReference type="EMBL" id="ROV92562.1"/>
    </source>
</evidence>
<dbReference type="EMBL" id="LKEA01000049">
    <property type="protein sequence ID" value="ROV92562.1"/>
    <property type="molecule type" value="Genomic_DNA"/>
</dbReference>
<dbReference type="STRING" id="356882.A0A423VNH9"/>
<comment type="caution">
    <text evidence="2">The sequence shown here is derived from an EMBL/GenBank/DDBJ whole genome shotgun (WGS) entry which is preliminary data.</text>
</comment>
<keyword evidence="3" id="KW-1185">Reference proteome</keyword>
<proteinExistence type="predicted"/>
<name>A0A423VNH9_9PEZI</name>
<accession>A0A423VNH9</accession>
<gene>
    <name evidence="2" type="ORF">VMCG_08914</name>
</gene>
<dbReference type="Proteomes" id="UP000283895">
    <property type="component" value="Unassembled WGS sequence"/>
</dbReference>
<evidence type="ECO:0000313" key="3">
    <source>
        <dbReference type="Proteomes" id="UP000283895"/>
    </source>
</evidence>
<feature type="compositionally biased region" description="Basic and acidic residues" evidence="1">
    <location>
        <begin position="58"/>
        <end position="74"/>
    </location>
</feature>
<dbReference type="AlphaFoldDB" id="A0A423VNH9"/>
<reference evidence="2 3" key="1">
    <citation type="submission" date="2015-09" db="EMBL/GenBank/DDBJ databases">
        <title>Host preference determinants of Valsa canker pathogens revealed by comparative genomics.</title>
        <authorList>
            <person name="Yin Z."/>
            <person name="Huang L."/>
        </authorList>
    </citation>
    <scope>NUCLEOTIDE SEQUENCE [LARGE SCALE GENOMIC DNA]</scope>
    <source>
        <strain evidence="2 3">03-1</strain>
    </source>
</reference>
<feature type="region of interest" description="Disordered" evidence="1">
    <location>
        <begin position="55"/>
        <end position="84"/>
    </location>
</feature>
<organism evidence="2 3">
    <name type="scientific">Cytospora schulzeri</name>
    <dbReference type="NCBI Taxonomy" id="448051"/>
    <lineage>
        <taxon>Eukaryota</taxon>
        <taxon>Fungi</taxon>
        <taxon>Dikarya</taxon>
        <taxon>Ascomycota</taxon>
        <taxon>Pezizomycotina</taxon>
        <taxon>Sordariomycetes</taxon>
        <taxon>Sordariomycetidae</taxon>
        <taxon>Diaporthales</taxon>
        <taxon>Cytosporaceae</taxon>
        <taxon>Cytospora</taxon>
    </lineage>
</organism>
<protein>
    <submittedName>
        <fullName evidence="2">Uncharacterized protein</fullName>
    </submittedName>
</protein>
<sequence length="140" mass="15493">MKETRNEDDSRQIQDELIKSLTAGDDILASESASGATFASQMTNAHRKSLKALKSLKKISEEERHQKDQSDNVNRDNTMGVFNPAFPEDALNAIQDPGSADFDELLRSFDYSSALPMEAFDYITSDPIAPGISFDPFNSI</sequence>
<dbReference type="OrthoDB" id="5237843at2759"/>